<comment type="caution">
    <text evidence="2">The sequence shown here is derived from an EMBL/GenBank/DDBJ whole genome shotgun (WGS) entry which is preliminary data.</text>
</comment>
<keyword evidence="3" id="KW-1185">Reference proteome</keyword>
<gene>
    <name evidence="2" type="ORF">GCM10022207_62940</name>
</gene>
<reference evidence="3" key="1">
    <citation type="journal article" date="2019" name="Int. J. Syst. Evol. Microbiol.">
        <title>The Global Catalogue of Microorganisms (GCM) 10K type strain sequencing project: providing services to taxonomists for standard genome sequencing and annotation.</title>
        <authorList>
            <consortium name="The Broad Institute Genomics Platform"/>
            <consortium name="The Broad Institute Genome Sequencing Center for Infectious Disease"/>
            <person name="Wu L."/>
            <person name="Ma J."/>
        </authorList>
    </citation>
    <scope>NUCLEOTIDE SEQUENCE [LARGE SCALE GENOMIC DNA]</scope>
    <source>
        <strain evidence="3">JCM 16578</strain>
    </source>
</reference>
<evidence type="ECO:0000256" key="1">
    <source>
        <dbReference type="SAM" id="MobiDB-lite"/>
    </source>
</evidence>
<dbReference type="Proteomes" id="UP001501563">
    <property type="component" value="Unassembled WGS sequence"/>
</dbReference>
<accession>A0ABP7KSR6</accession>
<evidence type="ECO:0000313" key="3">
    <source>
        <dbReference type="Proteomes" id="UP001501563"/>
    </source>
</evidence>
<sequence length="88" mass="9761">MPGAQFSLFRRVDAGVRALGVLEDRDARSVRERRRFGRAAGARPGVSEETRTGQHRLPGRLPVRGRAGGGRFPRPAGRRQIPGRYRKG</sequence>
<evidence type="ECO:0000313" key="2">
    <source>
        <dbReference type="EMBL" id="GAA3887069.1"/>
    </source>
</evidence>
<dbReference type="EMBL" id="BAAAZA010000022">
    <property type="protein sequence ID" value="GAA3887069.1"/>
    <property type="molecule type" value="Genomic_DNA"/>
</dbReference>
<proteinExistence type="predicted"/>
<feature type="region of interest" description="Disordered" evidence="1">
    <location>
        <begin position="34"/>
        <end position="88"/>
    </location>
</feature>
<organism evidence="2 3">
    <name type="scientific">Streptomyces lannensis</name>
    <dbReference type="NCBI Taxonomy" id="766498"/>
    <lineage>
        <taxon>Bacteria</taxon>
        <taxon>Bacillati</taxon>
        <taxon>Actinomycetota</taxon>
        <taxon>Actinomycetes</taxon>
        <taxon>Kitasatosporales</taxon>
        <taxon>Streptomycetaceae</taxon>
        <taxon>Streptomyces</taxon>
    </lineage>
</organism>
<protein>
    <submittedName>
        <fullName evidence="2">Uncharacterized protein</fullName>
    </submittedName>
</protein>
<name>A0ABP7KSR6_9ACTN</name>